<dbReference type="Pfam" id="PF03009">
    <property type="entry name" value="GDPD"/>
    <property type="match status" value="1"/>
</dbReference>
<dbReference type="SUPFAM" id="SSF51695">
    <property type="entry name" value="PLC-like phosphodiesterases"/>
    <property type="match status" value="1"/>
</dbReference>
<dbReference type="Gene3D" id="3.20.20.190">
    <property type="entry name" value="Phosphatidylinositol (PI) phosphodiesterase"/>
    <property type="match status" value="1"/>
</dbReference>
<dbReference type="RefSeq" id="WP_047188436.1">
    <property type="nucleotide sequence ID" value="NZ_LCYG01000019.1"/>
</dbReference>
<accession>A0A0H1RLN6</accession>
<dbReference type="AlphaFoldDB" id="A0A0H1RLN6"/>
<evidence type="ECO:0000313" key="3">
    <source>
        <dbReference type="Proteomes" id="UP000035489"/>
    </source>
</evidence>
<gene>
    <name evidence="2" type="ORF">AA309_07745</name>
</gene>
<dbReference type="Proteomes" id="UP000035489">
    <property type="component" value="Unassembled WGS sequence"/>
</dbReference>
<organism evidence="2 3">
    <name type="scientific">Microvirga vignae</name>
    <dbReference type="NCBI Taxonomy" id="1225564"/>
    <lineage>
        <taxon>Bacteria</taxon>
        <taxon>Pseudomonadati</taxon>
        <taxon>Pseudomonadota</taxon>
        <taxon>Alphaproteobacteria</taxon>
        <taxon>Hyphomicrobiales</taxon>
        <taxon>Methylobacteriaceae</taxon>
        <taxon>Microvirga</taxon>
    </lineage>
</organism>
<evidence type="ECO:0000313" key="2">
    <source>
        <dbReference type="EMBL" id="KLK93552.1"/>
    </source>
</evidence>
<evidence type="ECO:0000259" key="1">
    <source>
        <dbReference type="PROSITE" id="PS51704"/>
    </source>
</evidence>
<dbReference type="PATRIC" id="fig|1225564.3.peg.2081"/>
<dbReference type="InterPro" id="IPR030395">
    <property type="entry name" value="GP_PDE_dom"/>
</dbReference>
<dbReference type="STRING" id="1225564.AA309_07745"/>
<sequence length="250" mass="27919">MSTPSWLVAKPIAHRGLHNKANGVIENTLSAAEAAIARGFPIELDVQLTADNEAIVFHDFELDRLTGETGLVAERNLSALTGIGISGTMGGDNIPAFKDYLARIAGRTPLVIEIKSKFNGDMRLTKRVIEILNDYSGPFVVKSFDPDIVAYLRHYAPNITRGFIGELEYASKSDSFLSPEQKHRFANLLHFEETQPHFLSWRVKDLPCASTYLSRLLGHLPVMTWTVRNPEDRARAEKHADQMVFEGFLP</sequence>
<dbReference type="GO" id="GO:0008081">
    <property type="term" value="F:phosphoric diester hydrolase activity"/>
    <property type="evidence" value="ECO:0007669"/>
    <property type="project" value="InterPro"/>
</dbReference>
<proteinExistence type="predicted"/>
<dbReference type="PANTHER" id="PTHR46211:SF1">
    <property type="entry name" value="GLYCEROPHOSPHODIESTER PHOSPHODIESTERASE, CYTOPLASMIC"/>
    <property type="match status" value="1"/>
</dbReference>
<name>A0A0H1RLN6_9HYPH</name>
<dbReference type="PROSITE" id="PS51704">
    <property type="entry name" value="GP_PDE"/>
    <property type="match status" value="1"/>
</dbReference>
<dbReference type="InterPro" id="IPR017946">
    <property type="entry name" value="PLC-like_Pdiesterase_TIM-brl"/>
</dbReference>
<protein>
    <submittedName>
        <fullName evidence="2">Glycerophosphodiester phosphodiesterase</fullName>
    </submittedName>
</protein>
<feature type="domain" description="GP-PDE" evidence="1">
    <location>
        <begin position="9"/>
        <end position="250"/>
    </location>
</feature>
<dbReference type="GO" id="GO:0006629">
    <property type="term" value="P:lipid metabolic process"/>
    <property type="evidence" value="ECO:0007669"/>
    <property type="project" value="InterPro"/>
</dbReference>
<dbReference type="PANTHER" id="PTHR46211">
    <property type="entry name" value="GLYCEROPHOSPHORYL DIESTER PHOSPHODIESTERASE"/>
    <property type="match status" value="1"/>
</dbReference>
<reference evidence="2 3" key="1">
    <citation type="submission" date="2015-05" db="EMBL/GenBank/DDBJ databases">
        <title>Draft genome sequence of Microvirga vignae strain BR3299, a novel nitrogen fixing bacteria isolated from Brazil semi-aired region.</title>
        <authorList>
            <person name="Zilli J.E."/>
            <person name="Passos S.R."/>
            <person name="Leite J."/>
            <person name="Baldani J.I."/>
            <person name="Xavier G.R."/>
            <person name="Rumjaneck N.G."/>
            <person name="Simoes-Araujo J.L."/>
        </authorList>
    </citation>
    <scope>NUCLEOTIDE SEQUENCE [LARGE SCALE GENOMIC DNA]</scope>
    <source>
        <strain evidence="2 3">BR3299</strain>
    </source>
</reference>
<comment type="caution">
    <text evidence="2">The sequence shown here is derived from an EMBL/GenBank/DDBJ whole genome shotgun (WGS) entry which is preliminary data.</text>
</comment>
<keyword evidence="3" id="KW-1185">Reference proteome</keyword>
<dbReference type="OrthoDB" id="384721at2"/>
<dbReference type="EMBL" id="LCYG01000019">
    <property type="protein sequence ID" value="KLK93552.1"/>
    <property type="molecule type" value="Genomic_DNA"/>
</dbReference>